<comment type="similarity">
    <text evidence="1">Belongs to the polysaccharide synthase family.</text>
</comment>
<dbReference type="CDD" id="cd05237">
    <property type="entry name" value="UDP_invert_4-6DH_SDR_e"/>
    <property type="match status" value="1"/>
</dbReference>
<protein>
    <submittedName>
        <fullName evidence="4">NDP-sugar epimerase</fullName>
    </submittedName>
</protein>
<evidence type="ECO:0000256" key="1">
    <source>
        <dbReference type="ARBA" id="ARBA00007430"/>
    </source>
</evidence>
<dbReference type="PANTHER" id="PTHR43318">
    <property type="entry name" value="UDP-N-ACETYLGLUCOSAMINE 4,6-DEHYDRATASE"/>
    <property type="match status" value="1"/>
</dbReference>
<accession>A0A0S7BTC0</accession>
<keyword evidence="2" id="KW-0812">Transmembrane</keyword>
<dbReference type="STRING" id="1678840.ATC1_1328"/>
<evidence type="ECO:0000313" key="5">
    <source>
        <dbReference type="Proteomes" id="UP000053370"/>
    </source>
</evidence>
<sequence>MALHLRKNLRNRYIFLIDVMFIVICVFGSYFLRFELGAAFQKYLPSTLWMVAVSVLIKPVVYFLFGMYRRLWNYASINELKGIIIAVTCASAVVSAVLIILAAFRVFIGFPRLVLIIDWMLSLFAVGGVRFSLRYLAEMENNTVSKARNDVKRAFIIGAGDAGALVCREIQKNPQLNVNPVGFIDDDPKKLNQEIYGIRVLGNLNDLSRQIDRHHVTTCFFAIPSAPGRTVRLASDACREKGISFQTMPGIYELLGGKISFSKLREVEITDLLRRDPVKLNQDNIGTILTGKIVLVSGAGGSIGRELCRQIARWNPVEIILLGHGENSIFETLIEMRENYPDLPISPEIADIRNLTRLEEIFEKRRPNIVFHAAAHKHVPLMEVNAEEAITNNIQGTWNMAITASKNHTERFVMISTDKAVRPVNIMGASKRLAENVVLNESKKSETKFTVVRFGNVLGSRGSVVPIFKNQIKKGGPVTITHPEMQRYFMTIPEAVYLVLEAAGLGSNDETFVLNMGKQIRILDLAEDLIRLSGLEPGRDIEIKFTGIRAGEKLSEDLWNEGQSLEPTAHPDIFKLNRDDLLSDRELTEVIEKLTTFAKEGRDSEIRQYLNEVIPDSNLVSMQTTDMFTV</sequence>
<feature type="transmembrane region" description="Helical" evidence="2">
    <location>
        <begin position="47"/>
        <end position="68"/>
    </location>
</feature>
<keyword evidence="2" id="KW-0472">Membrane</keyword>
<name>A0A0S7BTC0_9CHLR</name>
<dbReference type="Gene3D" id="3.40.50.720">
    <property type="entry name" value="NAD(P)-binding Rossmann-like Domain"/>
    <property type="match status" value="2"/>
</dbReference>
<dbReference type="PANTHER" id="PTHR43318:SF1">
    <property type="entry name" value="POLYSACCHARIDE BIOSYNTHESIS PROTEIN EPSC-RELATED"/>
    <property type="match status" value="1"/>
</dbReference>
<dbReference type="Proteomes" id="UP000053370">
    <property type="component" value="Unassembled WGS sequence"/>
</dbReference>
<feature type="transmembrane region" description="Helical" evidence="2">
    <location>
        <begin position="80"/>
        <end position="107"/>
    </location>
</feature>
<dbReference type="PATRIC" id="fig|1678840.3.peg.1233"/>
<dbReference type="InterPro" id="IPR003869">
    <property type="entry name" value="Polysac_CapD-like"/>
</dbReference>
<reference evidence="4" key="1">
    <citation type="journal article" date="2015" name="Genome Announc.">
        <title>Draft Genome Sequence of Anaerolineae Strain TC1, a Novel Isolate from a Methanogenic Wastewater Treatment System.</title>
        <authorList>
            <person name="Matsuura N."/>
            <person name="Tourlousse D.M."/>
            <person name="Sun L."/>
            <person name="Toyonaga M."/>
            <person name="Kuroda K."/>
            <person name="Ohashi A."/>
            <person name="Cruz R."/>
            <person name="Yamaguchi T."/>
            <person name="Sekiguchi Y."/>
        </authorList>
    </citation>
    <scope>NUCLEOTIDE SEQUENCE [LARGE SCALE GENOMIC DNA]</scope>
    <source>
        <strain evidence="4">TC1</strain>
    </source>
</reference>
<dbReference type="Pfam" id="PF13727">
    <property type="entry name" value="CoA_binding_3"/>
    <property type="match status" value="1"/>
</dbReference>
<dbReference type="RefSeq" id="WP_062279047.1">
    <property type="nucleotide sequence ID" value="NZ_DF968181.1"/>
</dbReference>
<feature type="domain" description="Polysaccharide biosynthesis protein CapD-like" evidence="3">
    <location>
        <begin position="294"/>
        <end position="576"/>
    </location>
</feature>
<evidence type="ECO:0000256" key="2">
    <source>
        <dbReference type="SAM" id="Phobius"/>
    </source>
</evidence>
<keyword evidence="5" id="KW-1185">Reference proteome</keyword>
<proteinExistence type="inferred from homology"/>
<dbReference type="OrthoDB" id="9803111at2"/>
<keyword evidence="2" id="KW-1133">Transmembrane helix</keyword>
<organism evidence="4">
    <name type="scientific">Flexilinea flocculi</name>
    <dbReference type="NCBI Taxonomy" id="1678840"/>
    <lineage>
        <taxon>Bacteria</taxon>
        <taxon>Bacillati</taxon>
        <taxon>Chloroflexota</taxon>
        <taxon>Anaerolineae</taxon>
        <taxon>Anaerolineales</taxon>
        <taxon>Anaerolineaceae</taxon>
        <taxon>Flexilinea</taxon>
    </lineage>
</organism>
<dbReference type="Pfam" id="PF02719">
    <property type="entry name" value="Polysacc_synt_2"/>
    <property type="match status" value="1"/>
</dbReference>
<dbReference type="InterPro" id="IPR051203">
    <property type="entry name" value="Polysaccharide_Synthase-Rel"/>
</dbReference>
<dbReference type="InterPro" id="IPR036291">
    <property type="entry name" value="NAD(P)-bd_dom_sf"/>
</dbReference>
<dbReference type="AlphaFoldDB" id="A0A0S7BTC0"/>
<dbReference type="SUPFAM" id="SSF51735">
    <property type="entry name" value="NAD(P)-binding Rossmann-fold domains"/>
    <property type="match status" value="2"/>
</dbReference>
<gene>
    <name evidence="4" type="ORF">ATC1_1328</name>
</gene>
<feature type="transmembrane region" description="Helical" evidence="2">
    <location>
        <begin position="12"/>
        <end position="32"/>
    </location>
</feature>
<dbReference type="EMBL" id="DF968181">
    <property type="protein sequence ID" value="GAP40064.1"/>
    <property type="molecule type" value="Genomic_DNA"/>
</dbReference>
<evidence type="ECO:0000313" key="4">
    <source>
        <dbReference type="EMBL" id="GAP40064.1"/>
    </source>
</evidence>
<evidence type="ECO:0000259" key="3">
    <source>
        <dbReference type="Pfam" id="PF02719"/>
    </source>
</evidence>